<dbReference type="Gene3D" id="3.30.950.10">
    <property type="entry name" value="Methyltransferase, Cobalt-precorrin-4 Transmethylase, Domain 2"/>
    <property type="match status" value="1"/>
</dbReference>
<proteinExistence type="inferred from homology"/>
<dbReference type="GO" id="GO:0046026">
    <property type="term" value="F:precorrin-4 C11-methyltransferase activity"/>
    <property type="evidence" value="ECO:0007669"/>
    <property type="project" value="InterPro"/>
</dbReference>
<gene>
    <name evidence="11" type="ORF">ETSY1_17905</name>
</gene>
<dbReference type="Gene3D" id="3.30.420.180">
    <property type="entry name" value="CobE/GbiG C-terminal domain"/>
    <property type="match status" value="1"/>
</dbReference>
<dbReference type="InterPro" id="IPR036518">
    <property type="entry name" value="CobE/GbiG_C_sf"/>
</dbReference>
<dbReference type="GO" id="GO:0009236">
    <property type="term" value="P:cobalamin biosynthetic process"/>
    <property type="evidence" value="ECO:0007669"/>
    <property type="project" value="UniProtKB-UniPathway"/>
</dbReference>
<keyword evidence="4 6" id="KW-0808">Transferase</keyword>
<evidence type="ECO:0000259" key="9">
    <source>
        <dbReference type="Pfam" id="PF11760"/>
    </source>
</evidence>
<comment type="pathway">
    <text evidence="1">Cofactor biosynthesis; adenosylcobalamin biosynthesis.</text>
</comment>
<dbReference type="InterPro" id="IPR006362">
    <property type="entry name" value="Cbl_synth_CobM/CibF"/>
</dbReference>
<dbReference type="AlphaFoldDB" id="W4LL55"/>
<feature type="domain" description="Tetrapyrrole methylase" evidence="7">
    <location>
        <begin position="387"/>
        <end position="592"/>
    </location>
</feature>
<evidence type="ECO:0000256" key="3">
    <source>
        <dbReference type="ARBA" id="ARBA00022603"/>
    </source>
</evidence>
<dbReference type="InterPro" id="IPR014777">
    <property type="entry name" value="4pyrrole_Mease_sub1"/>
</dbReference>
<dbReference type="Pfam" id="PF00590">
    <property type="entry name" value="TP_methylase"/>
    <property type="match status" value="1"/>
</dbReference>
<dbReference type="GO" id="GO:0032259">
    <property type="term" value="P:methylation"/>
    <property type="evidence" value="ECO:0007669"/>
    <property type="project" value="UniProtKB-KW"/>
</dbReference>
<dbReference type="PROSITE" id="PS00839">
    <property type="entry name" value="SUMT_1"/>
    <property type="match status" value="1"/>
</dbReference>
<dbReference type="InterPro" id="IPR003043">
    <property type="entry name" value="Uropor_MeTrfase_CS"/>
</dbReference>
<protein>
    <recommendedName>
        <fullName evidence="13">Precorrin-4 C(11)-methyltransferase</fullName>
    </recommendedName>
</protein>
<dbReference type="SUPFAM" id="SSF53790">
    <property type="entry name" value="Tetrapyrrole methylase"/>
    <property type="match status" value="1"/>
</dbReference>
<evidence type="ECO:0000259" key="7">
    <source>
        <dbReference type="Pfam" id="PF00590"/>
    </source>
</evidence>
<dbReference type="InterPro" id="IPR021745">
    <property type="entry name" value="CbiG_mid"/>
</dbReference>
<comment type="caution">
    <text evidence="11">The sequence shown here is derived from an EMBL/GenBank/DDBJ whole genome shotgun (WGS) entry which is preliminary data.</text>
</comment>
<keyword evidence="5" id="KW-0949">S-adenosyl-L-methionine</keyword>
<feature type="domain" description="CobE/GbiG C-terminal" evidence="8">
    <location>
        <begin position="249"/>
        <end position="373"/>
    </location>
</feature>
<dbReference type="Gene3D" id="3.40.50.11220">
    <property type="match status" value="1"/>
</dbReference>
<dbReference type="Pfam" id="PF11761">
    <property type="entry name" value="CbiG_mid"/>
    <property type="match status" value="1"/>
</dbReference>
<evidence type="ECO:0000259" key="10">
    <source>
        <dbReference type="Pfam" id="PF11761"/>
    </source>
</evidence>
<evidence type="ECO:0000256" key="1">
    <source>
        <dbReference type="ARBA" id="ARBA00004953"/>
    </source>
</evidence>
<dbReference type="SUPFAM" id="SSF159664">
    <property type="entry name" value="CobE/GbiG C-terminal domain-like"/>
    <property type="match status" value="1"/>
</dbReference>
<dbReference type="NCBIfam" id="TIGR01465">
    <property type="entry name" value="cobM_cbiF"/>
    <property type="match status" value="1"/>
</dbReference>
<dbReference type="Proteomes" id="UP000019141">
    <property type="component" value="Unassembled WGS sequence"/>
</dbReference>
<feature type="domain" description="Cobalamin synthesis G N-terminal" evidence="9">
    <location>
        <begin position="61"/>
        <end position="140"/>
    </location>
</feature>
<dbReference type="PROSITE" id="PS00840">
    <property type="entry name" value="SUMT_2"/>
    <property type="match status" value="1"/>
</dbReference>
<dbReference type="InterPro" id="IPR051810">
    <property type="entry name" value="Precorrin_MeTrfase"/>
</dbReference>
<keyword evidence="12" id="KW-1185">Reference proteome</keyword>
<dbReference type="Pfam" id="PF11760">
    <property type="entry name" value="CbiG_N"/>
    <property type="match status" value="1"/>
</dbReference>
<dbReference type="PATRIC" id="fig|1429438.4.peg.3503"/>
<dbReference type="InterPro" id="IPR014776">
    <property type="entry name" value="4pyrrole_Mease_sub2"/>
</dbReference>
<dbReference type="InterPro" id="IPR035996">
    <property type="entry name" value="4pyrrol_Methylase_sf"/>
</dbReference>
<sequence>MTSSASATSRTAIIAVTHHGLDQAKRLRQKLGAGRLYRPAHHGPPQLRWESPYEGPLSAQIEALFGHYDHLVFFLATGAVTRLIAPYITDKTTDPGVVTVDEASRFVIALLSGHQGGANALARTVAGHLGATPVITTASDVIGSLSPDLLTETLGWVPEPGGHLKAAAAALVNGEPVAIVQEIGTTGSWLNQWGLPDHVQVAYRAAQLSLSDSSPAQEFRQAWWITDRVDDALHRSVAEQTLWFRPQSLVLGVGCERGIPLAALEDGLDLFLHEHGLAKASITALASLDLKADEAAIVDLAQQHGWQTFFYSAEELAHVPGVKRPSEVVEACVGTPGVSEPAALKAAATDQLLVEKQVITSARSDKRMTFAIARLGTFEDRSQAAGKLTFIGAGPGDPDLLTVKARRVIEQADLVIYAGSLIPEAILQHAPPTATLHNSAPMTLEDVMTLMMEAIRAGQSVVRLQSGDLSLYSAMQEQMTQLDDANITYDIIPGVSAFQAAAAALRSELTIPEETQTIILTRGEGQTPMPEGESLTALAAHRASLCIFLSARLSRKVQDQLLTAYAPETPVGILYRVSWPDELIVVTELQHLHRTIREHKLTRTTLILVGEAIGARQNRSRLYHTTHAHIFRRRGHEANHSSA</sequence>
<evidence type="ECO:0000256" key="5">
    <source>
        <dbReference type="ARBA" id="ARBA00022691"/>
    </source>
</evidence>
<evidence type="ECO:0000256" key="6">
    <source>
        <dbReference type="RuleBase" id="RU003960"/>
    </source>
</evidence>
<dbReference type="EMBL" id="AZHW01000534">
    <property type="protein sequence ID" value="ETW98649.1"/>
    <property type="molecule type" value="Genomic_DNA"/>
</dbReference>
<dbReference type="PANTHER" id="PTHR47036:SF1">
    <property type="entry name" value="COBALT-FACTOR III C(17)-METHYLTRANSFERASE-RELATED"/>
    <property type="match status" value="1"/>
</dbReference>
<dbReference type="CDD" id="cd11641">
    <property type="entry name" value="Precorrin-4_C11-MT"/>
    <property type="match status" value="1"/>
</dbReference>
<comment type="similarity">
    <text evidence="2 6">Belongs to the precorrin methyltransferase family.</text>
</comment>
<feature type="domain" description="Cobalamin biosynthesis central region" evidence="10">
    <location>
        <begin position="146"/>
        <end position="246"/>
    </location>
</feature>
<evidence type="ECO:0000313" key="11">
    <source>
        <dbReference type="EMBL" id="ETW98649.1"/>
    </source>
</evidence>
<dbReference type="HOGENOM" id="CLU_028397_1_1_7"/>
<dbReference type="InterPro" id="IPR000878">
    <property type="entry name" value="4pyrrol_Mease"/>
</dbReference>
<organism evidence="11 12">
    <name type="scientific">Entotheonella factor</name>
    <dbReference type="NCBI Taxonomy" id="1429438"/>
    <lineage>
        <taxon>Bacteria</taxon>
        <taxon>Pseudomonadati</taxon>
        <taxon>Nitrospinota/Tectimicrobiota group</taxon>
        <taxon>Candidatus Tectimicrobiota</taxon>
        <taxon>Candidatus Entotheonellia</taxon>
        <taxon>Candidatus Entotheonellales</taxon>
        <taxon>Candidatus Entotheonellaceae</taxon>
        <taxon>Candidatus Entotheonella</taxon>
    </lineage>
</organism>
<name>W4LL55_ENTF1</name>
<dbReference type="UniPathway" id="UPA00148"/>
<dbReference type="InterPro" id="IPR038029">
    <property type="entry name" value="GbiG_N_sf"/>
</dbReference>
<evidence type="ECO:0008006" key="13">
    <source>
        <dbReference type="Google" id="ProtNLM"/>
    </source>
</evidence>
<dbReference type="Gene3D" id="3.40.1010.10">
    <property type="entry name" value="Cobalt-precorrin-4 Transmethylase, Domain 1"/>
    <property type="match status" value="1"/>
</dbReference>
<dbReference type="InterPro" id="IPR002750">
    <property type="entry name" value="CobE/GbiG_C"/>
</dbReference>
<evidence type="ECO:0000256" key="2">
    <source>
        <dbReference type="ARBA" id="ARBA00005879"/>
    </source>
</evidence>
<reference evidence="11 12" key="1">
    <citation type="journal article" date="2014" name="Nature">
        <title>An environmental bacterial taxon with a large and distinct metabolic repertoire.</title>
        <authorList>
            <person name="Wilson M.C."/>
            <person name="Mori T."/>
            <person name="Ruckert C."/>
            <person name="Uria A.R."/>
            <person name="Helf M.J."/>
            <person name="Takada K."/>
            <person name="Gernert C."/>
            <person name="Steffens U.A."/>
            <person name="Heycke N."/>
            <person name="Schmitt S."/>
            <person name="Rinke C."/>
            <person name="Helfrich E.J."/>
            <person name="Brachmann A.O."/>
            <person name="Gurgui C."/>
            <person name="Wakimoto T."/>
            <person name="Kracht M."/>
            <person name="Crusemann M."/>
            <person name="Hentschel U."/>
            <person name="Abe I."/>
            <person name="Matsunaga S."/>
            <person name="Kalinowski J."/>
            <person name="Takeyama H."/>
            <person name="Piel J."/>
        </authorList>
    </citation>
    <scope>NUCLEOTIDE SEQUENCE [LARGE SCALE GENOMIC DNA]</scope>
    <source>
        <strain evidence="12">TSY1</strain>
    </source>
</reference>
<dbReference type="Pfam" id="PF01890">
    <property type="entry name" value="CbiG_C"/>
    <property type="match status" value="1"/>
</dbReference>
<evidence type="ECO:0000259" key="8">
    <source>
        <dbReference type="Pfam" id="PF01890"/>
    </source>
</evidence>
<keyword evidence="3 6" id="KW-0489">Methyltransferase</keyword>
<dbReference type="PANTHER" id="PTHR47036">
    <property type="entry name" value="COBALT-FACTOR III C(17)-METHYLTRANSFERASE-RELATED"/>
    <property type="match status" value="1"/>
</dbReference>
<evidence type="ECO:0000256" key="4">
    <source>
        <dbReference type="ARBA" id="ARBA00022679"/>
    </source>
</evidence>
<accession>W4LL55</accession>
<evidence type="ECO:0000313" key="12">
    <source>
        <dbReference type="Proteomes" id="UP000019141"/>
    </source>
</evidence>
<dbReference type="InterPro" id="IPR021744">
    <property type="entry name" value="CbiG_N"/>
</dbReference>
<dbReference type="SUPFAM" id="SSF159672">
    <property type="entry name" value="CbiG N-terminal domain-like"/>
    <property type="match status" value="1"/>
</dbReference>